<dbReference type="HOGENOM" id="CLU_1178011_0_0_1"/>
<keyword evidence="3" id="KW-1185">Reference proteome</keyword>
<feature type="region of interest" description="Disordered" evidence="1">
    <location>
        <begin position="77"/>
        <end position="122"/>
    </location>
</feature>
<reference evidence="2" key="2">
    <citation type="submission" date="2018-05" db="EMBL/GenBank/DDBJ databases">
        <title>OpunRS2 (Oryza punctata Reference Sequence Version 2).</title>
        <authorList>
            <person name="Zhang J."/>
            <person name="Kudrna D."/>
            <person name="Lee S."/>
            <person name="Talag J."/>
            <person name="Welchert J."/>
            <person name="Wing R.A."/>
        </authorList>
    </citation>
    <scope>NUCLEOTIDE SEQUENCE [LARGE SCALE GENOMIC DNA]</scope>
</reference>
<accession>A0A0E0LAS4</accession>
<name>A0A0E0LAS4_ORYPU</name>
<feature type="compositionally biased region" description="Low complexity" evidence="1">
    <location>
        <begin position="85"/>
        <end position="99"/>
    </location>
</feature>
<feature type="region of interest" description="Disordered" evidence="1">
    <location>
        <begin position="1"/>
        <end position="50"/>
    </location>
</feature>
<proteinExistence type="predicted"/>
<evidence type="ECO:0000313" key="3">
    <source>
        <dbReference type="Proteomes" id="UP000026962"/>
    </source>
</evidence>
<organism evidence="2">
    <name type="scientific">Oryza punctata</name>
    <name type="common">Red rice</name>
    <dbReference type="NCBI Taxonomy" id="4537"/>
    <lineage>
        <taxon>Eukaryota</taxon>
        <taxon>Viridiplantae</taxon>
        <taxon>Streptophyta</taxon>
        <taxon>Embryophyta</taxon>
        <taxon>Tracheophyta</taxon>
        <taxon>Spermatophyta</taxon>
        <taxon>Magnoliopsida</taxon>
        <taxon>Liliopsida</taxon>
        <taxon>Poales</taxon>
        <taxon>Poaceae</taxon>
        <taxon>BOP clade</taxon>
        <taxon>Oryzoideae</taxon>
        <taxon>Oryzeae</taxon>
        <taxon>Oryzinae</taxon>
        <taxon>Oryza</taxon>
    </lineage>
</organism>
<dbReference type="Proteomes" id="UP000026962">
    <property type="component" value="Chromosome 6"/>
</dbReference>
<evidence type="ECO:0000256" key="1">
    <source>
        <dbReference type="SAM" id="MobiDB-lite"/>
    </source>
</evidence>
<reference evidence="2" key="1">
    <citation type="submission" date="2015-04" db="UniProtKB">
        <authorList>
            <consortium name="EnsemblPlants"/>
        </authorList>
    </citation>
    <scope>IDENTIFICATION</scope>
</reference>
<sequence>PAAASSHAPAGQPGPASSSERTPAGATPPTPSPPRARLPEPRPYPAASSLAPIGDAHSIAASSRLADTALPRHCRLLTTAGEPGSPSASAFSTATAAPSDTNDASPPHAPSPPLQSRSTPTLVPATNPLHFPQSPHHFIPPTSLCRLRISFLILLSLPALHLHLHSLLSPLQPLPDPLLDYGSAAPTSHVVSVETTVAAADHNHHAARSPPPLAAVPNLINDAKASPTRKPQVWNYDEHAHDDLQVIVSISRAPSKV</sequence>
<dbReference type="Gramene" id="OPUNC06G11460.1">
    <property type="protein sequence ID" value="OPUNC06G11460.1"/>
    <property type="gene ID" value="OPUNC06G11460"/>
</dbReference>
<protein>
    <submittedName>
        <fullName evidence="2">Uncharacterized protein</fullName>
    </submittedName>
</protein>
<evidence type="ECO:0000313" key="2">
    <source>
        <dbReference type="EnsemblPlants" id="OPUNC06G11460.1"/>
    </source>
</evidence>
<feature type="compositionally biased region" description="Pro residues" evidence="1">
    <location>
        <begin position="26"/>
        <end position="44"/>
    </location>
</feature>
<dbReference type="AlphaFoldDB" id="A0A0E0LAS4"/>
<dbReference type="EnsemblPlants" id="OPUNC06G11460.1">
    <property type="protein sequence ID" value="OPUNC06G11460.1"/>
    <property type="gene ID" value="OPUNC06G11460"/>
</dbReference>